<evidence type="ECO:0000256" key="3">
    <source>
        <dbReference type="ARBA" id="ARBA00012953"/>
    </source>
</evidence>
<evidence type="ECO:0000313" key="9">
    <source>
        <dbReference type="Proteomes" id="UP000198618"/>
    </source>
</evidence>
<dbReference type="Proteomes" id="UP000198618">
    <property type="component" value="Unassembled WGS sequence"/>
</dbReference>
<dbReference type="InterPro" id="IPR005238">
    <property type="entry name" value="ComB-like"/>
</dbReference>
<gene>
    <name evidence="8" type="ORF">SAMN05216389_12040</name>
</gene>
<dbReference type="GO" id="GO:0000287">
    <property type="term" value="F:magnesium ion binding"/>
    <property type="evidence" value="ECO:0007669"/>
    <property type="project" value="InterPro"/>
</dbReference>
<comment type="catalytic activity">
    <reaction evidence="7">
        <text>(2R)-O-phospho-3-sulfolactate + H2O = (2R)-3-sulfolactate + phosphate</text>
        <dbReference type="Rhea" id="RHEA:23416"/>
        <dbReference type="ChEBI" id="CHEBI:15377"/>
        <dbReference type="ChEBI" id="CHEBI:15597"/>
        <dbReference type="ChEBI" id="CHEBI:43474"/>
        <dbReference type="ChEBI" id="CHEBI:58738"/>
        <dbReference type="EC" id="3.1.3.71"/>
    </reaction>
</comment>
<evidence type="ECO:0000256" key="1">
    <source>
        <dbReference type="ARBA" id="ARBA00001946"/>
    </source>
</evidence>
<dbReference type="OrthoDB" id="4913at2"/>
<evidence type="ECO:0000256" key="2">
    <source>
        <dbReference type="ARBA" id="ARBA00009997"/>
    </source>
</evidence>
<reference evidence="8 9" key="1">
    <citation type="submission" date="2016-10" db="EMBL/GenBank/DDBJ databases">
        <authorList>
            <person name="de Groot N.N."/>
        </authorList>
    </citation>
    <scope>NUCLEOTIDE SEQUENCE [LARGE SCALE GENOMIC DNA]</scope>
    <source>
        <strain evidence="8 9">IBRC-M 10780</strain>
    </source>
</reference>
<evidence type="ECO:0000313" key="8">
    <source>
        <dbReference type="EMBL" id="SET68020.1"/>
    </source>
</evidence>
<dbReference type="EC" id="3.1.3.71" evidence="3"/>
<keyword evidence="5" id="KW-0378">Hydrolase</keyword>
<sequence>MKVSIYQGKNHTDKKAAITIVIDVLRAFTVAHYAFLRGAKQIYLVSTKEEAFHMKKDNPDLLLVGEEHGVEITGFDLGNSPYQISQCELTDKTLVQKTTNGVQATLNCLASDHVFVTGFTNAKKTAEFIRKRLFDGNNEEVHIIASHPSGDDDYACAEYIKDILEGKTRVTSVNHVVERIKNSQVAKKFYETSNKEFLPEDIRFSTKELYSSFVMKVDKNCPIPKIERVQL</sequence>
<dbReference type="GO" id="GO:0050545">
    <property type="term" value="F:sulfopyruvate decarboxylase activity"/>
    <property type="evidence" value="ECO:0007669"/>
    <property type="project" value="TreeGrafter"/>
</dbReference>
<comment type="cofactor">
    <cofactor evidence="1">
        <name>Mg(2+)</name>
        <dbReference type="ChEBI" id="CHEBI:18420"/>
    </cofactor>
</comment>
<evidence type="ECO:0000256" key="5">
    <source>
        <dbReference type="ARBA" id="ARBA00022801"/>
    </source>
</evidence>
<dbReference type="PANTHER" id="PTHR37311">
    <property type="entry name" value="2-PHOSPHOSULFOLACTATE PHOSPHATASE-RELATED"/>
    <property type="match status" value="1"/>
</dbReference>
<keyword evidence="6" id="KW-0460">Magnesium</keyword>
<dbReference type="GO" id="GO:0050532">
    <property type="term" value="F:2-phosphosulfolactate phosphatase activity"/>
    <property type="evidence" value="ECO:0007669"/>
    <property type="project" value="UniProtKB-EC"/>
</dbReference>
<evidence type="ECO:0000256" key="7">
    <source>
        <dbReference type="ARBA" id="ARBA00033711"/>
    </source>
</evidence>
<dbReference type="Pfam" id="PF04029">
    <property type="entry name" value="2-ph_phosp"/>
    <property type="match status" value="1"/>
</dbReference>
<keyword evidence="9" id="KW-1185">Reference proteome</keyword>
<protein>
    <recommendedName>
        <fullName evidence="4">Probable 2-phosphosulfolactate phosphatase</fullName>
        <ecNumber evidence="3">3.1.3.71</ecNumber>
    </recommendedName>
</protein>
<comment type="similarity">
    <text evidence="2">Belongs to the ComB family.</text>
</comment>
<dbReference type="SUPFAM" id="SSF142823">
    <property type="entry name" value="ComB-like"/>
    <property type="match status" value="1"/>
</dbReference>
<dbReference type="InterPro" id="IPR036702">
    <property type="entry name" value="ComB-like_sf"/>
</dbReference>
<dbReference type="Gene3D" id="3.90.1560.10">
    <property type="entry name" value="ComB-like"/>
    <property type="match status" value="1"/>
</dbReference>
<dbReference type="EMBL" id="FOHE01000020">
    <property type="protein sequence ID" value="SET68020.1"/>
    <property type="molecule type" value="Genomic_DNA"/>
</dbReference>
<organism evidence="8 9">
    <name type="scientific">Oceanobacillus limi</name>
    <dbReference type="NCBI Taxonomy" id="930131"/>
    <lineage>
        <taxon>Bacteria</taxon>
        <taxon>Bacillati</taxon>
        <taxon>Bacillota</taxon>
        <taxon>Bacilli</taxon>
        <taxon>Bacillales</taxon>
        <taxon>Bacillaceae</taxon>
        <taxon>Oceanobacillus</taxon>
    </lineage>
</organism>
<accession>A0A1I0GAM5</accession>
<dbReference type="RefSeq" id="WP_090871955.1">
    <property type="nucleotide sequence ID" value="NZ_FOHE01000020.1"/>
</dbReference>
<evidence type="ECO:0000256" key="4">
    <source>
        <dbReference type="ARBA" id="ARBA00021948"/>
    </source>
</evidence>
<dbReference type="PANTHER" id="PTHR37311:SF1">
    <property type="entry name" value="2-PHOSPHOSULFOLACTATE PHOSPHATASE-RELATED"/>
    <property type="match status" value="1"/>
</dbReference>
<evidence type="ECO:0000256" key="6">
    <source>
        <dbReference type="ARBA" id="ARBA00022842"/>
    </source>
</evidence>
<dbReference type="STRING" id="930131.SAMN05216389_12040"/>
<dbReference type="AlphaFoldDB" id="A0A1I0GAM5"/>
<name>A0A1I0GAM5_9BACI</name>
<proteinExistence type="inferred from homology"/>